<dbReference type="InterPro" id="IPR014312">
    <property type="entry name" value="Succ_DH_anchor"/>
</dbReference>
<dbReference type="GO" id="GO:0016020">
    <property type="term" value="C:membrane"/>
    <property type="evidence" value="ECO:0007669"/>
    <property type="project" value="UniProtKB-SubCell"/>
</dbReference>
<evidence type="ECO:0000256" key="13">
    <source>
        <dbReference type="ARBA" id="ARBA00022989"/>
    </source>
</evidence>
<evidence type="ECO:0000256" key="2">
    <source>
        <dbReference type="ARBA" id="ARBA00004050"/>
    </source>
</evidence>
<dbReference type="InterPro" id="IPR000701">
    <property type="entry name" value="SuccDH_FuR_B_TM-su"/>
</dbReference>
<organism evidence="17 18">
    <name type="scientific">Shimia gijangensis</name>
    <dbReference type="NCBI Taxonomy" id="1470563"/>
    <lineage>
        <taxon>Bacteria</taxon>
        <taxon>Pseudomonadati</taxon>
        <taxon>Pseudomonadota</taxon>
        <taxon>Alphaproteobacteria</taxon>
        <taxon>Rhodobacterales</taxon>
        <taxon>Roseobacteraceae</taxon>
    </lineage>
</organism>
<dbReference type="Pfam" id="PF01127">
    <property type="entry name" value="Sdh_cyt"/>
    <property type="match status" value="1"/>
</dbReference>
<dbReference type="InterPro" id="IPR034804">
    <property type="entry name" value="SQR/QFR_C/D"/>
</dbReference>
<dbReference type="GO" id="GO:0046872">
    <property type="term" value="F:metal ion binding"/>
    <property type="evidence" value="ECO:0007669"/>
    <property type="project" value="UniProtKB-KW"/>
</dbReference>
<dbReference type="SUPFAM" id="SSF81343">
    <property type="entry name" value="Fumarate reductase respiratory complex transmembrane subunits"/>
    <property type="match status" value="1"/>
</dbReference>
<comment type="function">
    <text evidence="2">Membrane-anchoring subunit of succinate dehydrogenase (SDH).</text>
</comment>
<dbReference type="Proteomes" id="UP000183982">
    <property type="component" value="Unassembled WGS sequence"/>
</dbReference>
<evidence type="ECO:0000313" key="17">
    <source>
        <dbReference type="EMBL" id="SHI98346.1"/>
    </source>
</evidence>
<keyword evidence="10 16" id="KW-0812">Transmembrane</keyword>
<comment type="subcellular location">
    <subcellularLocation>
        <location evidence="3">Membrane</location>
        <topology evidence="3">Multi-pass membrane protein</topology>
    </subcellularLocation>
</comment>
<feature type="transmembrane region" description="Helical" evidence="16">
    <location>
        <begin position="62"/>
        <end position="79"/>
    </location>
</feature>
<keyword evidence="12" id="KW-0249">Electron transport</keyword>
<feature type="transmembrane region" description="Helical" evidence="16">
    <location>
        <begin position="99"/>
        <end position="119"/>
    </location>
</feature>
<evidence type="ECO:0000256" key="10">
    <source>
        <dbReference type="ARBA" id="ARBA00022692"/>
    </source>
</evidence>
<evidence type="ECO:0000256" key="16">
    <source>
        <dbReference type="SAM" id="Phobius"/>
    </source>
</evidence>
<dbReference type="GO" id="GO:0020037">
    <property type="term" value="F:heme binding"/>
    <property type="evidence" value="ECO:0007669"/>
    <property type="project" value="InterPro"/>
</dbReference>
<evidence type="ECO:0000256" key="1">
    <source>
        <dbReference type="ARBA" id="ARBA00001971"/>
    </source>
</evidence>
<sequence length="123" mass="13235">MNFLTDRKRAVHRGASNTGTEVFWGQAISAVGLAVLVPLFVITFGCALGGTYEEVIAYYQRPFPAIIAGMSLTVAMIHFRHGIQVVIADYTRGLPKKSLIIICTCIAYATAATGLFALARIAL</sequence>
<dbReference type="UniPathway" id="UPA00223"/>
<keyword evidence="9" id="KW-0349">Heme</keyword>
<evidence type="ECO:0000256" key="8">
    <source>
        <dbReference type="ARBA" id="ARBA00022532"/>
    </source>
</evidence>
<evidence type="ECO:0000313" key="18">
    <source>
        <dbReference type="Proteomes" id="UP000183982"/>
    </source>
</evidence>
<comment type="subunit">
    <text evidence="5">Part of an enzyme complex containing four subunits: a flavoprotein, an iron-sulfur protein, plus two membrane-anchoring proteins, SdhC and SdhD.</text>
</comment>
<gene>
    <name evidence="17" type="ORF">SAMN05444000_104103</name>
</gene>
<proteinExistence type="predicted"/>
<name>A0A1M6FL00_9RHOB</name>
<dbReference type="NCBIfam" id="TIGR02968">
    <property type="entry name" value="succ_dehyd_anc"/>
    <property type="match status" value="1"/>
</dbReference>
<keyword evidence="8" id="KW-0816">Tricarboxylic acid cycle</keyword>
<evidence type="ECO:0000256" key="6">
    <source>
        <dbReference type="ARBA" id="ARBA00019425"/>
    </source>
</evidence>
<evidence type="ECO:0000256" key="12">
    <source>
        <dbReference type="ARBA" id="ARBA00022982"/>
    </source>
</evidence>
<evidence type="ECO:0000256" key="7">
    <source>
        <dbReference type="ARBA" id="ARBA00022448"/>
    </source>
</evidence>
<dbReference type="CDD" id="cd03495">
    <property type="entry name" value="SQR_TypeC_SdhD_like"/>
    <property type="match status" value="1"/>
</dbReference>
<accession>A0A1M6FL00</accession>
<evidence type="ECO:0000256" key="14">
    <source>
        <dbReference type="ARBA" id="ARBA00023004"/>
    </source>
</evidence>
<dbReference type="AlphaFoldDB" id="A0A1M6FL00"/>
<evidence type="ECO:0000256" key="3">
    <source>
        <dbReference type="ARBA" id="ARBA00004141"/>
    </source>
</evidence>
<dbReference type="Gene3D" id="1.20.1300.10">
    <property type="entry name" value="Fumarate reductase/succinate dehydrogenase, transmembrane subunit"/>
    <property type="match status" value="1"/>
</dbReference>
<evidence type="ECO:0000256" key="15">
    <source>
        <dbReference type="ARBA" id="ARBA00023136"/>
    </source>
</evidence>
<reference evidence="18" key="1">
    <citation type="submission" date="2016-11" db="EMBL/GenBank/DDBJ databases">
        <authorList>
            <person name="Varghese N."/>
            <person name="Submissions S."/>
        </authorList>
    </citation>
    <scope>NUCLEOTIDE SEQUENCE [LARGE SCALE GENOMIC DNA]</scope>
    <source>
        <strain evidence="18">DSM 100564</strain>
    </source>
</reference>
<dbReference type="OrthoDB" id="9809280at2"/>
<keyword evidence="18" id="KW-1185">Reference proteome</keyword>
<dbReference type="RefSeq" id="WP_073250103.1">
    <property type="nucleotide sequence ID" value="NZ_FQZQ01000004.1"/>
</dbReference>
<dbReference type="GO" id="GO:0006099">
    <property type="term" value="P:tricarboxylic acid cycle"/>
    <property type="evidence" value="ECO:0007669"/>
    <property type="project" value="UniProtKB-UniPathway"/>
</dbReference>
<keyword evidence="7" id="KW-0813">Transport</keyword>
<dbReference type="STRING" id="1470563.SAMN05444000_104103"/>
<evidence type="ECO:0000256" key="11">
    <source>
        <dbReference type="ARBA" id="ARBA00022723"/>
    </source>
</evidence>
<evidence type="ECO:0000256" key="9">
    <source>
        <dbReference type="ARBA" id="ARBA00022617"/>
    </source>
</evidence>
<feature type="transmembrane region" description="Helical" evidence="16">
    <location>
        <begin position="27"/>
        <end position="50"/>
    </location>
</feature>
<keyword evidence="11" id="KW-0479">Metal-binding</keyword>
<evidence type="ECO:0000256" key="4">
    <source>
        <dbReference type="ARBA" id="ARBA00005163"/>
    </source>
</evidence>
<protein>
    <recommendedName>
        <fullName evidence="6">Succinate dehydrogenase hydrophobic membrane anchor subunit</fullName>
    </recommendedName>
</protein>
<evidence type="ECO:0000256" key="5">
    <source>
        <dbReference type="ARBA" id="ARBA00011558"/>
    </source>
</evidence>
<keyword evidence="15 16" id="KW-0472">Membrane</keyword>
<comment type="cofactor">
    <cofactor evidence="1">
        <name>heme</name>
        <dbReference type="ChEBI" id="CHEBI:30413"/>
    </cofactor>
</comment>
<dbReference type="EMBL" id="FQZQ01000004">
    <property type="protein sequence ID" value="SHI98346.1"/>
    <property type="molecule type" value="Genomic_DNA"/>
</dbReference>
<keyword evidence="13 16" id="KW-1133">Transmembrane helix</keyword>
<keyword evidence="14" id="KW-0408">Iron</keyword>
<comment type="pathway">
    <text evidence="4">Carbohydrate metabolism; tricarboxylic acid cycle.</text>
</comment>